<dbReference type="SUPFAM" id="SSF52540">
    <property type="entry name" value="P-loop containing nucleoside triphosphate hydrolases"/>
    <property type="match status" value="1"/>
</dbReference>
<dbReference type="AlphaFoldDB" id="A0A1B7NNZ5"/>
<feature type="domain" description="Pleiotropic ABC efflux transporter N-terminal" evidence="3">
    <location>
        <begin position="24"/>
        <end position="108"/>
    </location>
</feature>
<organism evidence="4 5">
    <name type="scientific">Emergomyces africanus</name>
    <dbReference type="NCBI Taxonomy" id="1955775"/>
    <lineage>
        <taxon>Eukaryota</taxon>
        <taxon>Fungi</taxon>
        <taxon>Dikarya</taxon>
        <taxon>Ascomycota</taxon>
        <taxon>Pezizomycotina</taxon>
        <taxon>Eurotiomycetes</taxon>
        <taxon>Eurotiomycetidae</taxon>
        <taxon>Onygenales</taxon>
        <taxon>Ajellomycetaceae</taxon>
        <taxon>Emergomyces</taxon>
    </lineage>
</organism>
<gene>
    <name evidence="4" type="ORF">ACJ72_07146</name>
</gene>
<keyword evidence="1" id="KW-0813">Transport</keyword>
<dbReference type="GO" id="GO:0005524">
    <property type="term" value="F:ATP binding"/>
    <property type="evidence" value="ECO:0007669"/>
    <property type="project" value="InterPro"/>
</dbReference>
<reference evidence="4 5" key="1">
    <citation type="submission" date="2015-07" db="EMBL/GenBank/DDBJ databases">
        <title>Emmonsia species relationships and genome sequence.</title>
        <authorList>
            <person name="Cuomo C.A."/>
            <person name="Schwartz I.S."/>
            <person name="Kenyon C."/>
            <person name="de Hoog G.S."/>
            <person name="Govender N.P."/>
            <person name="Botha A."/>
            <person name="Moreno L."/>
            <person name="de Vries M."/>
            <person name="Munoz J.F."/>
            <person name="Stielow J.B."/>
        </authorList>
    </citation>
    <scope>NUCLEOTIDE SEQUENCE [LARGE SCALE GENOMIC DNA]</scope>
    <source>
        <strain evidence="4 5">CBS 136260</strain>
    </source>
</reference>
<dbReference type="InterPro" id="IPR029481">
    <property type="entry name" value="ABC_trans_N"/>
</dbReference>
<evidence type="ECO:0000256" key="1">
    <source>
        <dbReference type="ARBA" id="ARBA00022448"/>
    </source>
</evidence>
<accession>A0A1B7NNZ5</accession>
<dbReference type="Gene3D" id="3.40.50.300">
    <property type="entry name" value="P-loop containing nucleotide triphosphate hydrolases"/>
    <property type="match status" value="1"/>
</dbReference>
<dbReference type="OrthoDB" id="3800083at2759"/>
<evidence type="ECO:0000259" key="3">
    <source>
        <dbReference type="Pfam" id="PF14510"/>
    </source>
</evidence>
<evidence type="ECO:0000313" key="5">
    <source>
        <dbReference type="Proteomes" id="UP000091918"/>
    </source>
</evidence>
<keyword evidence="5" id="KW-1185">Reference proteome</keyword>
<dbReference type="InterPro" id="IPR027417">
    <property type="entry name" value="P-loop_NTPase"/>
</dbReference>
<comment type="caution">
    <text evidence="4">The sequence shown here is derived from an EMBL/GenBank/DDBJ whole genome shotgun (WGS) entry which is preliminary data.</text>
</comment>
<dbReference type="Pfam" id="PF00005">
    <property type="entry name" value="ABC_tran"/>
    <property type="match status" value="1"/>
</dbReference>
<dbReference type="EMBL" id="LGUA01001452">
    <property type="protein sequence ID" value="OAX78544.1"/>
    <property type="molecule type" value="Genomic_DNA"/>
</dbReference>
<dbReference type="PANTHER" id="PTHR19241">
    <property type="entry name" value="ATP-BINDING CASSETTE TRANSPORTER"/>
    <property type="match status" value="1"/>
</dbReference>
<protein>
    <recommendedName>
        <fullName evidence="6">ABC transporter domain-containing protein</fullName>
    </recommendedName>
</protein>
<evidence type="ECO:0000259" key="2">
    <source>
        <dbReference type="Pfam" id="PF00005"/>
    </source>
</evidence>
<dbReference type="Proteomes" id="UP000091918">
    <property type="component" value="Unassembled WGS sequence"/>
</dbReference>
<dbReference type="Pfam" id="PF14510">
    <property type="entry name" value="ABC_trans_N"/>
    <property type="match status" value="1"/>
</dbReference>
<dbReference type="GO" id="GO:0016887">
    <property type="term" value="F:ATP hydrolysis activity"/>
    <property type="evidence" value="ECO:0007669"/>
    <property type="project" value="InterPro"/>
</dbReference>
<dbReference type="InterPro" id="IPR003439">
    <property type="entry name" value="ABC_transporter-like_ATP-bd"/>
</dbReference>
<dbReference type="STRING" id="1658172.A0A1B7NNZ5"/>
<evidence type="ECO:0008006" key="6">
    <source>
        <dbReference type="Google" id="ProtNLM"/>
    </source>
</evidence>
<evidence type="ECO:0000313" key="4">
    <source>
        <dbReference type="EMBL" id="OAX78544.1"/>
    </source>
</evidence>
<name>A0A1B7NNZ5_9EURO</name>
<feature type="domain" description="ABC transporter" evidence="2">
    <location>
        <begin position="130"/>
        <end position="215"/>
    </location>
</feature>
<sequence length="227" mass="24944">MDGNRETFSSSSTSMEMREAEVCQLARQFTEESTHSIYRQNPLAAEAGSPLDPNSEQFNARAWCKAMLQVHTADEKSYPLRTLGVAFRNLNVHGFGSDTDYQKSVGNVWFEVLGLARKALGQRPRKIQILENVEGLVEAGEMLVVLGPPGSGCSTFLKTIAGETHGVQVDRNSSINFQGINAKQMAHDFRGEAIYTAEVDVHFPKLTVGDTLYFAARARAPRHIPGG</sequence>
<proteinExistence type="predicted"/>